<dbReference type="InterPro" id="IPR025272">
    <property type="entry name" value="SocA_Panacea"/>
</dbReference>
<dbReference type="Pfam" id="PF13274">
    <property type="entry name" value="SocA_Panacea"/>
    <property type="match status" value="1"/>
</dbReference>
<name>A0A376C1A6_9FLAO</name>
<protein>
    <recommendedName>
        <fullName evidence="1">Antitoxin SocA-like Panacea domain-containing protein</fullName>
    </recommendedName>
</protein>
<accession>A0A376C1A6</accession>
<dbReference type="AlphaFoldDB" id="A0A376C1A6"/>
<dbReference type="RefSeq" id="WP_002686573.1">
    <property type="nucleotide sequence ID" value="NZ_UFTJ01000001.1"/>
</dbReference>
<evidence type="ECO:0000313" key="2">
    <source>
        <dbReference type="EMBL" id="SSZ47020.1"/>
    </source>
</evidence>
<evidence type="ECO:0000313" key="3">
    <source>
        <dbReference type="Proteomes" id="UP000255515"/>
    </source>
</evidence>
<sequence>MSNLEKLIRYILLNYPNVLELSKPRLVKLIYIIDWRYTIENGKQYTNIKWIYNHYGPYVNDVIDLMKKNPSIFKVETYPNPFGGGNTDKFSLVDKTKIELDKDIKSIADRFIDYTYKLTWSDFINLVYSSYPVVNNLKYSELDLEKLAIEFNKINS</sequence>
<feature type="domain" description="Antitoxin SocA-like Panacea" evidence="1">
    <location>
        <begin position="26"/>
        <end position="129"/>
    </location>
</feature>
<dbReference type="EMBL" id="UFTJ01000001">
    <property type="protein sequence ID" value="SSZ47020.1"/>
    <property type="molecule type" value="Genomic_DNA"/>
</dbReference>
<proteinExistence type="predicted"/>
<evidence type="ECO:0000259" key="1">
    <source>
        <dbReference type="Pfam" id="PF13274"/>
    </source>
</evidence>
<reference evidence="2 3" key="1">
    <citation type="submission" date="2018-06" db="EMBL/GenBank/DDBJ databases">
        <authorList>
            <consortium name="Pathogen Informatics"/>
            <person name="Doyle S."/>
        </authorList>
    </citation>
    <scope>NUCLEOTIDE SEQUENCE [LARGE SCALE GENOMIC DNA]</scope>
    <source>
        <strain evidence="2 3">NCTC11661</strain>
    </source>
</reference>
<gene>
    <name evidence="2" type="ORF">NCTC11661_00683</name>
</gene>
<dbReference type="Proteomes" id="UP000255515">
    <property type="component" value="Unassembled WGS sequence"/>
</dbReference>
<organism evidence="2 3">
    <name type="scientific">Bergeyella zoohelcum</name>
    <dbReference type="NCBI Taxonomy" id="1015"/>
    <lineage>
        <taxon>Bacteria</taxon>
        <taxon>Pseudomonadati</taxon>
        <taxon>Bacteroidota</taxon>
        <taxon>Flavobacteriia</taxon>
        <taxon>Flavobacteriales</taxon>
        <taxon>Weeksellaceae</taxon>
        <taxon>Bergeyella</taxon>
    </lineage>
</organism>